<evidence type="ECO:0000256" key="12">
    <source>
        <dbReference type="ARBA" id="ARBA00037862"/>
    </source>
</evidence>
<evidence type="ECO:0000256" key="4">
    <source>
        <dbReference type="ARBA" id="ARBA00022824"/>
    </source>
</evidence>
<keyword evidence="9" id="KW-0175">Coiled coil</keyword>
<evidence type="ECO:0000256" key="13">
    <source>
        <dbReference type="ARBA" id="ARBA00038172"/>
    </source>
</evidence>
<dbReference type="GO" id="GO:0012507">
    <property type="term" value="C:ER to Golgi transport vesicle membrane"/>
    <property type="evidence" value="ECO:0007669"/>
    <property type="project" value="TreeGrafter"/>
</dbReference>
<proteinExistence type="inferred from homology"/>
<feature type="transmembrane region" description="Helical" evidence="18">
    <location>
        <begin position="191"/>
        <end position="211"/>
    </location>
</feature>
<dbReference type="OMA" id="LKYDSRH"/>
<evidence type="ECO:0000256" key="11">
    <source>
        <dbReference type="ARBA" id="ARBA00037078"/>
    </source>
</evidence>
<dbReference type="GO" id="GO:0000149">
    <property type="term" value="F:SNARE binding"/>
    <property type="evidence" value="ECO:0007669"/>
    <property type="project" value="TreeGrafter"/>
</dbReference>
<dbReference type="GO" id="GO:0031201">
    <property type="term" value="C:SNARE complex"/>
    <property type="evidence" value="ECO:0007669"/>
    <property type="project" value="TreeGrafter"/>
</dbReference>
<dbReference type="AlphaFoldDB" id="T1JA54"/>
<evidence type="ECO:0000256" key="9">
    <source>
        <dbReference type="ARBA" id="ARBA00023054"/>
    </source>
</evidence>
<dbReference type="FunFam" id="1.20.5.110:FF:000044">
    <property type="entry name" value="Golgi SNAP receptor complex member 2"/>
    <property type="match status" value="1"/>
</dbReference>
<dbReference type="Pfam" id="PF12352">
    <property type="entry name" value="V-SNARE_C"/>
    <property type="match status" value="1"/>
</dbReference>
<reference evidence="20" key="1">
    <citation type="submission" date="2011-05" db="EMBL/GenBank/DDBJ databases">
        <authorList>
            <person name="Richards S.R."/>
            <person name="Qu J."/>
            <person name="Jiang H."/>
            <person name="Jhangiani S.N."/>
            <person name="Agravi P."/>
            <person name="Goodspeed R."/>
            <person name="Gross S."/>
            <person name="Mandapat C."/>
            <person name="Jackson L."/>
            <person name="Mathew T."/>
            <person name="Pu L."/>
            <person name="Thornton R."/>
            <person name="Saada N."/>
            <person name="Wilczek-Boney K.B."/>
            <person name="Lee S."/>
            <person name="Kovar C."/>
            <person name="Wu Y."/>
            <person name="Scherer S.E."/>
            <person name="Worley K.C."/>
            <person name="Muzny D.M."/>
            <person name="Gibbs R."/>
        </authorList>
    </citation>
    <scope>NUCLEOTIDE SEQUENCE</scope>
    <source>
        <strain evidence="20">Brora</strain>
    </source>
</reference>
<keyword evidence="6 18" id="KW-1133">Transmembrane helix</keyword>
<dbReference type="PANTHER" id="PTHR21230">
    <property type="entry name" value="VESICLE TRANSPORT V-SNARE PROTEIN VTI1-RELATED"/>
    <property type="match status" value="1"/>
</dbReference>
<sequence length="212" mass="24494">MESLYHQTNKLQQDVLDSFVQLEKLSGKEAHSLENIIQTRIDQIISNCERLARLADKELAPRKANAKLRVDQMKYDCQHLQAALRNLQHHRFTREREVQEREDLLSRRFTTNEQDTTIAIDYALQMNSSVNNAHKGMDDLLGQGNSILTNLRDQHGTLKGAHKRILDVANTLGLSNTVMRLIERRTLQDKFILFGGMIVTLVIMFLIVRYLI</sequence>
<dbReference type="CDD" id="cd15863">
    <property type="entry name" value="SNARE_GS27"/>
    <property type="match status" value="1"/>
</dbReference>
<dbReference type="PIRSF" id="PIRSF028865">
    <property type="entry name" value="Membrin-2"/>
    <property type="match status" value="1"/>
</dbReference>
<dbReference type="eggNOG" id="KOG3251">
    <property type="taxonomic scope" value="Eukaryota"/>
</dbReference>
<evidence type="ECO:0000313" key="19">
    <source>
        <dbReference type="EnsemblMetazoa" id="SMAR010610-PA"/>
    </source>
</evidence>
<evidence type="ECO:0000256" key="17">
    <source>
        <dbReference type="PIRNR" id="PIRNR028865"/>
    </source>
</evidence>
<keyword evidence="5 17" id="KW-0653">Protein transport</keyword>
<reference evidence="19" key="2">
    <citation type="submission" date="2015-02" db="UniProtKB">
        <authorList>
            <consortium name="EnsemblMetazoa"/>
        </authorList>
    </citation>
    <scope>IDENTIFICATION</scope>
</reference>
<evidence type="ECO:0000256" key="7">
    <source>
        <dbReference type="ARBA" id="ARBA00022990"/>
    </source>
</evidence>
<evidence type="ECO:0000256" key="1">
    <source>
        <dbReference type="ARBA" id="ARBA00004586"/>
    </source>
</evidence>
<dbReference type="STRING" id="126957.T1JA54"/>
<comment type="function">
    <text evidence="11 17">Involved in transport of proteins from the cis/medial-Golgi to the trans-Golgi network.</text>
</comment>
<evidence type="ECO:0000256" key="18">
    <source>
        <dbReference type="SAM" id="Phobius"/>
    </source>
</evidence>
<keyword evidence="3 18" id="KW-0812">Transmembrane</keyword>
<keyword evidence="7" id="KW-0007">Acetylation</keyword>
<name>T1JA54_STRMM</name>
<dbReference type="GO" id="GO:0006891">
    <property type="term" value="P:intra-Golgi vesicle-mediated transport"/>
    <property type="evidence" value="ECO:0007669"/>
    <property type="project" value="TreeGrafter"/>
</dbReference>
<dbReference type="GO" id="GO:0005789">
    <property type="term" value="C:endoplasmic reticulum membrane"/>
    <property type="evidence" value="ECO:0007669"/>
    <property type="project" value="UniProtKB-SubCell"/>
</dbReference>
<protein>
    <recommendedName>
        <fullName evidence="14">Golgi SNAP receptor complex member 2</fullName>
    </recommendedName>
    <alternativeName>
        <fullName evidence="15">27 kDa Golgi SNARE protein</fullName>
    </alternativeName>
    <alternativeName>
        <fullName evidence="16">Membrin</fullName>
    </alternativeName>
</protein>
<evidence type="ECO:0000256" key="3">
    <source>
        <dbReference type="ARBA" id="ARBA00022692"/>
    </source>
</evidence>
<organism evidence="19 20">
    <name type="scientific">Strigamia maritima</name>
    <name type="common">European centipede</name>
    <name type="synonym">Geophilus maritimus</name>
    <dbReference type="NCBI Taxonomy" id="126957"/>
    <lineage>
        <taxon>Eukaryota</taxon>
        <taxon>Metazoa</taxon>
        <taxon>Ecdysozoa</taxon>
        <taxon>Arthropoda</taxon>
        <taxon>Myriapoda</taxon>
        <taxon>Chilopoda</taxon>
        <taxon>Pleurostigmophora</taxon>
        <taxon>Geophilomorpha</taxon>
        <taxon>Linotaeniidae</taxon>
        <taxon>Strigamia</taxon>
    </lineage>
</organism>
<dbReference type="InterPro" id="IPR027027">
    <property type="entry name" value="GOSR2/Membrin/Bos1"/>
</dbReference>
<accession>T1JA54</accession>
<dbReference type="EMBL" id="JH431984">
    <property type="status" value="NOT_ANNOTATED_CDS"/>
    <property type="molecule type" value="Genomic_DNA"/>
</dbReference>
<keyword evidence="4" id="KW-0256">Endoplasmic reticulum</keyword>
<dbReference type="GO" id="GO:0005794">
    <property type="term" value="C:Golgi apparatus"/>
    <property type="evidence" value="ECO:0007669"/>
    <property type="project" value="UniProtKB-SubCell"/>
</dbReference>
<dbReference type="SUPFAM" id="SSF58038">
    <property type="entry name" value="SNARE fusion complex"/>
    <property type="match status" value="1"/>
</dbReference>
<evidence type="ECO:0000256" key="14">
    <source>
        <dbReference type="ARBA" id="ARBA00072070"/>
    </source>
</evidence>
<evidence type="ECO:0000256" key="2">
    <source>
        <dbReference type="ARBA" id="ARBA00022448"/>
    </source>
</evidence>
<dbReference type="HOGENOM" id="CLU_083740_0_1_1"/>
<dbReference type="Proteomes" id="UP000014500">
    <property type="component" value="Unassembled WGS sequence"/>
</dbReference>
<evidence type="ECO:0000256" key="5">
    <source>
        <dbReference type="ARBA" id="ARBA00022927"/>
    </source>
</evidence>
<dbReference type="GO" id="GO:0015031">
    <property type="term" value="P:protein transport"/>
    <property type="evidence" value="ECO:0007669"/>
    <property type="project" value="UniProtKB-KW"/>
</dbReference>
<keyword evidence="20" id="KW-1185">Reference proteome</keyword>
<dbReference type="Gene3D" id="1.20.5.110">
    <property type="match status" value="1"/>
</dbReference>
<dbReference type="PANTHER" id="PTHR21230:SF1">
    <property type="entry name" value="GOLGI SNAP RECEPTOR COMPLEX MEMBER 2"/>
    <property type="match status" value="1"/>
</dbReference>
<dbReference type="GO" id="GO:0031902">
    <property type="term" value="C:late endosome membrane"/>
    <property type="evidence" value="ECO:0007669"/>
    <property type="project" value="TreeGrafter"/>
</dbReference>
<evidence type="ECO:0000256" key="15">
    <source>
        <dbReference type="ARBA" id="ARBA00076985"/>
    </source>
</evidence>
<evidence type="ECO:0000256" key="10">
    <source>
        <dbReference type="ARBA" id="ARBA00023136"/>
    </source>
</evidence>
<comment type="similarity">
    <text evidence="13 17">Belongs to the GOSR2 family.</text>
</comment>
<dbReference type="PhylomeDB" id="T1JA54"/>
<dbReference type="GO" id="GO:0005484">
    <property type="term" value="F:SNAP receptor activity"/>
    <property type="evidence" value="ECO:0007669"/>
    <property type="project" value="InterPro"/>
</dbReference>
<comment type="subcellular location">
    <subcellularLocation>
        <location evidence="1">Endoplasmic reticulum membrane</location>
    </subcellularLocation>
    <subcellularLocation>
        <location evidence="12">Golgi apparatus</location>
        <location evidence="12">cis-Golgi network membrane</location>
        <topology evidence="12">Single-pass type IV membrane protein</topology>
    </subcellularLocation>
</comment>
<evidence type="ECO:0000256" key="6">
    <source>
        <dbReference type="ARBA" id="ARBA00022989"/>
    </source>
</evidence>
<dbReference type="EnsemblMetazoa" id="SMAR010610-RA">
    <property type="protein sequence ID" value="SMAR010610-PA"/>
    <property type="gene ID" value="SMAR010610"/>
</dbReference>
<evidence type="ECO:0000256" key="16">
    <source>
        <dbReference type="ARBA" id="ARBA00080151"/>
    </source>
</evidence>
<evidence type="ECO:0000256" key="8">
    <source>
        <dbReference type="ARBA" id="ARBA00023034"/>
    </source>
</evidence>
<evidence type="ECO:0000313" key="20">
    <source>
        <dbReference type="Proteomes" id="UP000014500"/>
    </source>
</evidence>
<keyword evidence="8" id="KW-0333">Golgi apparatus</keyword>
<keyword evidence="2 17" id="KW-0813">Transport</keyword>
<dbReference type="GO" id="GO:0006906">
    <property type="term" value="P:vesicle fusion"/>
    <property type="evidence" value="ECO:0007669"/>
    <property type="project" value="TreeGrafter"/>
</dbReference>
<keyword evidence="10 17" id="KW-0472">Membrane</keyword>